<proteinExistence type="predicted"/>
<sequence>MEESLVLGVAARAWSSSLRSEIWLNQSWMTLLQLRQEVLVIGDDGLSTVCCFRGGTDGCGVEEDRSPTCVLSVGAQRCLGSSSQVVVKTIGPVADAVSVKLLAPLPLENMPSIRQSVLIELENITTTKGCRLTFGAAGNATFLVEEALPAGPVRIVSSTKLELTQQKQRDAHRDASELETKEKVLYELIRKFHRAEGSQRVVLVYGASGSGKTKTIQTVLRRIQHPTFELVTTRLLRPETGQGERYMEHIFNSAIQSMPSTVIIEDLDSLRGDRRIVTALLGWIDRLQKSCGYSVGIVATATSETSIPEKLFGTMKIYHRIALGPKSLAERQKLLQSNLQGFTNPDDLPEIVERISARTPGYSASDLCRLVSLAQLSEVCRIQAGQKIRLSKEALVEMTMDLKPTALAGCPWWRPVPEAGGKKLFGLEDELLTLETCMKEHLLGVRKDLKTIRAALVLGQPGSGKSALVAELCHRAAEYSNSVVITAADIVSSTPGASERAIKDVFRFARSAAPAILVIESVETLAPSRSGENVRHSSRQVLTGLLTQIDGIFSENYQQQVFTLSTTTDKDAIDHALLRPGRIELQIQTDKINLRAKEDIFREEIPSGISLAAVRERLVGMTGAEIRGFCLAGRRTSLVHTREKRQYIADDGLE</sequence>
<dbReference type="SMART" id="SM00382">
    <property type="entry name" value="AAA"/>
    <property type="match status" value="2"/>
</dbReference>
<keyword evidence="2" id="KW-0067">ATP-binding</keyword>
<feature type="domain" description="AAA+ ATPase" evidence="3">
    <location>
        <begin position="451"/>
        <end position="593"/>
    </location>
</feature>
<dbReference type="InterPro" id="IPR027417">
    <property type="entry name" value="P-loop_NTPase"/>
</dbReference>
<keyword evidence="5" id="KW-1185">Reference proteome</keyword>
<dbReference type="PANTHER" id="PTHR23077">
    <property type="entry name" value="AAA-FAMILY ATPASE"/>
    <property type="match status" value="1"/>
</dbReference>
<comment type="caution">
    <text evidence="4">The sequence shown here is derived from an EMBL/GenBank/DDBJ whole genome shotgun (WGS) entry which is preliminary data.</text>
</comment>
<evidence type="ECO:0000313" key="5">
    <source>
        <dbReference type="Proteomes" id="UP001157974"/>
    </source>
</evidence>
<reference evidence="4 5" key="1">
    <citation type="journal article" date="2023" name="Nat. Commun.">
        <title>Origin of minicircular mitochondrial genomes in red algae.</title>
        <authorList>
            <person name="Lee Y."/>
            <person name="Cho C.H."/>
            <person name="Lee Y.M."/>
            <person name="Park S.I."/>
            <person name="Yang J.H."/>
            <person name="West J.A."/>
            <person name="Bhattacharya D."/>
            <person name="Yoon H.S."/>
        </authorList>
    </citation>
    <scope>NUCLEOTIDE SEQUENCE [LARGE SCALE GENOMIC DNA]</scope>
    <source>
        <strain evidence="4 5">CCMP1338</strain>
        <tissue evidence="4">Whole cell</tissue>
    </source>
</reference>
<organism evidence="4 5">
    <name type="scientific">Rhodosorus marinus</name>
    <dbReference type="NCBI Taxonomy" id="101924"/>
    <lineage>
        <taxon>Eukaryota</taxon>
        <taxon>Rhodophyta</taxon>
        <taxon>Stylonematophyceae</taxon>
        <taxon>Stylonematales</taxon>
        <taxon>Stylonemataceae</taxon>
        <taxon>Rhodosorus</taxon>
    </lineage>
</organism>
<dbReference type="AlphaFoldDB" id="A0AAV8URL4"/>
<dbReference type="Gene3D" id="3.40.50.300">
    <property type="entry name" value="P-loop containing nucleotide triphosphate hydrolases"/>
    <property type="match status" value="2"/>
</dbReference>
<protein>
    <recommendedName>
        <fullName evidence="3">AAA+ ATPase domain-containing protein</fullName>
    </recommendedName>
</protein>
<keyword evidence="1" id="KW-0547">Nucleotide-binding</keyword>
<dbReference type="Pfam" id="PF00004">
    <property type="entry name" value="AAA"/>
    <property type="match status" value="2"/>
</dbReference>
<dbReference type="SUPFAM" id="SSF52540">
    <property type="entry name" value="P-loop containing nucleoside triphosphate hydrolases"/>
    <property type="match status" value="2"/>
</dbReference>
<dbReference type="GO" id="GO:0005737">
    <property type="term" value="C:cytoplasm"/>
    <property type="evidence" value="ECO:0007669"/>
    <property type="project" value="TreeGrafter"/>
</dbReference>
<accession>A0AAV8URL4</accession>
<dbReference type="InterPro" id="IPR050168">
    <property type="entry name" value="AAA_ATPase_domain"/>
</dbReference>
<dbReference type="Gene3D" id="1.10.8.60">
    <property type="match status" value="1"/>
</dbReference>
<gene>
    <name evidence="4" type="ORF">NDN08_001192</name>
</gene>
<name>A0AAV8URL4_9RHOD</name>
<dbReference type="Proteomes" id="UP001157974">
    <property type="component" value="Unassembled WGS sequence"/>
</dbReference>
<dbReference type="EMBL" id="JAMWBK010000005">
    <property type="protein sequence ID" value="KAJ8904674.1"/>
    <property type="molecule type" value="Genomic_DNA"/>
</dbReference>
<dbReference type="GO" id="GO:0005524">
    <property type="term" value="F:ATP binding"/>
    <property type="evidence" value="ECO:0007669"/>
    <property type="project" value="UniProtKB-KW"/>
</dbReference>
<dbReference type="InterPro" id="IPR003593">
    <property type="entry name" value="AAA+_ATPase"/>
</dbReference>
<evidence type="ECO:0000256" key="2">
    <source>
        <dbReference type="ARBA" id="ARBA00022840"/>
    </source>
</evidence>
<feature type="domain" description="AAA+ ATPase" evidence="3">
    <location>
        <begin position="198"/>
        <end position="323"/>
    </location>
</feature>
<dbReference type="PANTHER" id="PTHR23077:SF27">
    <property type="entry name" value="ATPASE FAMILY GENE 2 PROTEIN HOMOLOG A"/>
    <property type="match status" value="1"/>
</dbReference>
<evidence type="ECO:0000313" key="4">
    <source>
        <dbReference type="EMBL" id="KAJ8904674.1"/>
    </source>
</evidence>
<evidence type="ECO:0000259" key="3">
    <source>
        <dbReference type="SMART" id="SM00382"/>
    </source>
</evidence>
<dbReference type="GO" id="GO:0016887">
    <property type="term" value="F:ATP hydrolysis activity"/>
    <property type="evidence" value="ECO:0007669"/>
    <property type="project" value="InterPro"/>
</dbReference>
<evidence type="ECO:0000256" key="1">
    <source>
        <dbReference type="ARBA" id="ARBA00022741"/>
    </source>
</evidence>
<dbReference type="InterPro" id="IPR003959">
    <property type="entry name" value="ATPase_AAA_core"/>
</dbReference>